<keyword evidence="5 12" id="KW-1133">Transmembrane helix</keyword>
<feature type="binding site" evidence="12">
    <location>
        <position position="74"/>
    </location>
    <ligand>
        <name>Na(+)</name>
        <dbReference type="ChEBI" id="CHEBI:29101"/>
        <note>structural</note>
    </ligand>
</feature>
<comment type="caution">
    <text evidence="13">The sequence shown here is derived from an EMBL/GenBank/DDBJ whole genome shotgun (WGS) entry which is preliminary data.</text>
</comment>
<dbReference type="EMBL" id="JAQZSM010000002">
    <property type="protein sequence ID" value="MDD7970060.1"/>
    <property type="molecule type" value="Genomic_DNA"/>
</dbReference>
<evidence type="ECO:0000256" key="2">
    <source>
        <dbReference type="ARBA" id="ARBA00022475"/>
    </source>
</evidence>
<evidence type="ECO:0000256" key="11">
    <source>
        <dbReference type="ARBA" id="ARBA00035585"/>
    </source>
</evidence>
<evidence type="ECO:0000256" key="12">
    <source>
        <dbReference type="HAMAP-Rule" id="MF_00454"/>
    </source>
</evidence>
<keyword evidence="7 12" id="KW-0406">Ion transport</keyword>
<feature type="transmembrane region" description="Helical" evidence="12">
    <location>
        <begin position="30"/>
        <end position="52"/>
    </location>
</feature>
<protein>
    <recommendedName>
        <fullName evidence="12">Fluoride-specific ion channel FluC</fullName>
    </recommendedName>
</protein>
<dbReference type="Proteomes" id="UP001431784">
    <property type="component" value="Unassembled WGS sequence"/>
</dbReference>
<dbReference type="RefSeq" id="WP_274350619.1">
    <property type="nucleotide sequence ID" value="NZ_JAQZSM010000002.1"/>
</dbReference>
<reference evidence="13" key="1">
    <citation type="submission" date="2023-02" db="EMBL/GenBank/DDBJ databases">
        <title>Description of Roseinatronobacter alkalisoli sp. nov., an alkaliphilic bacerium isolated from soda soil.</title>
        <authorList>
            <person name="Wei W."/>
        </authorList>
    </citation>
    <scope>NUCLEOTIDE SEQUENCE</scope>
    <source>
        <strain evidence="13">HJB301</strain>
    </source>
</reference>
<evidence type="ECO:0000256" key="1">
    <source>
        <dbReference type="ARBA" id="ARBA00004651"/>
    </source>
</evidence>
<comment type="activity regulation">
    <text evidence="12">Na(+) is not transported, but it plays an essential structural role and its presence is essential for fluoride channel function.</text>
</comment>
<accession>A0ABT5T4M6</accession>
<evidence type="ECO:0000256" key="3">
    <source>
        <dbReference type="ARBA" id="ARBA00022519"/>
    </source>
</evidence>
<keyword evidence="4 12" id="KW-0812">Transmembrane</keyword>
<evidence type="ECO:0000256" key="4">
    <source>
        <dbReference type="ARBA" id="ARBA00022692"/>
    </source>
</evidence>
<dbReference type="PANTHER" id="PTHR28259:SF1">
    <property type="entry name" value="FLUORIDE EXPORT PROTEIN 1-RELATED"/>
    <property type="match status" value="1"/>
</dbReference>
<evidence type="ECO:0000256" key="10">
    <source>
        <dbReference type="ARBA" id="ARBA00035120"/>
    </source>
</evidence>
<comment type="subcellular location">
    <subcellularLocation>
        <location evidence="1 12">Cell membrane</location>
        <topology evidence="1 12">Multi-pass membrane protein</topology>
    </subcellularLocation>
</comment>
<evidence type="ECO:0000256" key="6">
    <source>
        <dbReference type="ARBA" id="ARBA00023053"/>
    </source>
</evidence>
<keyword evidence="6 12" id="KW-0915">Sodium</keyword>
<keyword evidence="14" id="KW-1185">Reference proteome</keyword>
<evidence type="ECO:0000256" key="9">
    <source>
        <dbReference type="ARBA" id="ARBA00023303"/>
    </source>
</evidence>
<keyword evidence="12" id="KW-0479">Metal-binding</keyword>
<evidence type="ECO:0000256" key="7">
    <source>
        <dbReference type="ARBA" id="ARBA00023065"/>
    </source>
</evidence>
<evidence type="ECO:0000256" key="8">
    <source>
        <dbReference type="ARBA" id="ARBA00023136"/>
    </source>
</evidence>
<evidence type="ECO:0000313" key="14">
    <source>
        <dbReference type="Proteomes" id="UP001431784"/>
    </source>
</evidence>
<keyword evidence="8 12" id="KW-0472">Membrane</keyword>
<evidence type="ECO:0000256" key="5">
    <source>
        <dbReference type="ARBA" id="ARBA00022989"/>
    </source>
</evidence>
<keyword evidence="2 12" id="KW-1003">Cell membrane</keyword>
<feature type="binding site" evidence="12">
    <location>
        <position position="71"/>
    </location>
    <ligand>
        <name>Na(+)</name>
        <dbReference type="ChEBI" id="CHEBI:29101"/>
        <note>structural</note>
    </ligand>
</feature>
<feature type="transmembrane region" description="Helical" evidence="12">
    <location>
        <begin position="93"/>
        <end position="115"/>
    </location>
</feature>
<gene>
    <name evidence="12" type="primary">fluC</name>
    <name evidence="12" type="synonym">crcB</name>
    <name evidence="13" type="ORF">PUT78_03020</name>
</gene>
<proteinExistence type="inferred from homology"/>
<sequence length="124" mass="12396">MRGTLLAVGLGGAVGTGARAGLSLAALHMLADAAFIATLAANILGAALIGYLATRALPPVPAALLMTGFCGGFTTFSLFSLEVLVLMETSVSAALAYGAVSLVLWIAAVSAGYRLGRGQISTIR</sequence>
<feature type="transmembrane region" description="Helical" evidence="12">
    <location>
        <begin position="64"/>
        <end position="87"/>
    </location>
</feature>
<name>A0ABT5T4M6_9RHOB</name>
<evidence type="ECO:0000313" key="13">
    <source>
        <dbReference type="EMBL" id="MDD7970060.1"/>
    </source>
</evidence>
<comment type="function">
    <text evidence="12">Fluoride-specific ion channel. Important for reducing fluoride concentration in the cell, thus reducing its toxicity.</text>
</comment>
<keyword evidence="3" id="KW-0997">Cell inner membrane</keyword>
<keyword evidence="12" id="KW-0813">Transport</keyword>
<dbReference type="HAMAP" id="MF_00454">
    <property type="entry name" value="FluC"/>
    <property type="match status" value="1"/>
</dbReference>
<organism evidence="13 14">
    <name type="scientific">Roseinatronobacter alkalisoli</name>
    <dbReference type="NCBI Taxonomy" id="3028235"/>
    <lineage>
        <taxon>Bacteria</taxon>
        <taxon>Pseudomonadati</taxon>
        <taxon>Pseudomonadota</taxon>
        <taxon>Alphaproteobacteria</taxon>
        <taxon>Rhodobacterales</taxon>
        <taxon>Paracoccaceae</taxon>
        <taxon>Roseinatronobacter</taxon>
    </lineage>
</organism>
<comment type="similarity">
    <text evidence="10 12">Belongs to the fluoride channel Fluc/FEX (TC 1.A.43) family.</text>
</comment>
<dbReference type="Pfam" id="PF02537">
    <property type="entry name" value="CRCB"/>
    <property type="match status" value="1"/>
</dbReference>
<keyword evidence="9 12" id="KW-0407">Ion channel</keyword>
<dbReference type="InterPro" id="IPR003691">
    <property type="entry name" value="FluC"/>
</dbReference>
<comment type="catalytic activity">
    <reaction evidence="11">
        <text>fluoride(in) = fluoride(out)</text>
        <dbReference type="Rhea" id="RHEA:76159"/>
        <dbReference type="ChEBI" id="CHEBI:17051"/>
    </reaction>
    <physiologicalReaction direction="left-to-right" evidence="11">
        <dbReference type="Rhea" id="RHEA:76160"/>
    </physiologicalReaction>
</comment>
<dbReference type="PANTHER" id="PTHR28259">
    <property type="entry name" value="FLUORIDE EXPORT PROTEIN 1-RELATED"/>
    <property type="match status" value="1"/>
</dbReference>